<feature type="transmembrane region" description="Helical" evidence="1">
    <location>
        <begin position="7"/>
        <end position="26"/>
    </location>
</feature>
<gene>
    <name evidence="2" type="ORF">FBD94_20190</name>
</gene>
<reference evidence="2 3" key="1">
    <citation type="submission" date="2019-04" db="EMBL/GenBank/DDBJ databases">
        <title>Pedobacter sp. RP-1-16 sp. nov., isolated from Arctic soil.</title>
        <authorList>
            <person name="Dahal R.H."/>
            <person name="Kim D.-U."/>
        </authorList>
    </citation>
    <scope>NUCLEOTIDE SEQUENCE [LARGE SCALE GENOMIC DNA]</scope>
    <source>
        <strain evidence="2 3">RP-1-16</strain>
    </source>
</reference>
<evidence type="ECO:0000313" key="2">
    <source>
        <dbReference type="EMBL" id="TKC57603.1"/>
    </source>
</evidence>
<dbReference type="InterPro" id="IPR025058">
    <property type="entry name" value="DUF3995"/>
</dbReference>
<evidence type="ECO:0000256" key="1">
    <source>
        <dbReference type="SAM" id="Phobius"/>
    </source>
</evidence>
<sequence>MTATLIAILLFFIFLLLSGIHIYWAFGGEWVSAAVIPTKEDEVKIAVPSAFGTLVVAAGLMGFGLLVLARSGLLDISLPNWLLRYGLWAIAGIFLLRAVGDFRYVGFFKKYTKTRFGQNDTKYYSPLCLAIVLMILIMEWVSR</sequence>
<keyword evidence="1" id="KW-0472">Membrane</keyword>
<feature type="transmembrane region" description="Helical" evidence="1">
    <location>
        <begin position="123"/>
        <end position="141"/>
    </location>
</feature>
<proteinExistence type="predicted"/>
<evidence type="ECO:0000313" key="3">
    <source>
        <dbReference type="Proteomes" id="UP000309594"/>
    </source>
</evidence>
<organism evidence="2 3">
    <name type="scientific">Pedobacter hiemivivus</name>
    <dbReference type="NCBI Taxonomy" id="2530454"/>
    <lineage>
        <taxon>Bacteria</taxon>
        <taxon>Pseudomonadati</taxon>
        <taxon>Bacteroidota</taxon>
        <taxon>Sphingobacteriia</taxon>
        <taxon>Sphingobacteriales</taxon>
        <taxon>Sphingobacteriaceae</taxon>
        <taxon>Pedobacter</taxon>
    </lineage>
</organism>
<dbReference type="Proteomes" id="UP000309594">
    <property type="component" value="Unassembled WGS sequence"/>
</dbReference>
<feature type="transmembrane region" description="Helical" evidence="1">
    <location>
        <begin position="46"/>
        <end position="69"/>
    </location>
</feature>
<name>A0A4U1G567_9SPHI</name>
<dbReference type="Pfam" id="PF13160">
    <property type="entry name" value="DUF3995"/>
    <property type="match status" value="1"/>
</dbReference>
<accession>A0A4U1G567</accession>
<keyword evidence="1" id="KW-1133">Transmembrane helix</keyword>
<dbReference type="RefSeq" id="WP_136881539.1">
    <property type="nucleotide sequence ID" value="NZ_SWDX01000009.1"/>
</dbReference>
<dbReference type="AlphaFoldDB" id="A0A4U1G567"/>
<keyword evidence="1" id="KW-0812">Transmembrane</keyword>
<feature type="transmembrane region" description="Helical" evidence="1">
    <location>
        <begin position="81"/>
        <end position="100"/>
    </location>
</feature>
<protein>
    <submittedName>
        <fullName evidence="2">DUF3995 domain-containing protein</fullName>
    </submittedName>
</protein>
<dbReference type="EMBL" id="SWDX01000009">
    <property type="protein sequence ID" value="TKC57603.1"/>
    <property type="molecule type" value="Genomic_DNA"/>
</dbReference>
<comment type="caution">
    <text evidence="2">The sequence shown here is derived from an EMBL/GenBank/DDBJ whole genome shotgun (WGS) entry which is preliminary data.</text>
</comment>